<dbReference type="AlphaFoldDB" id="A0A3N4KFL8"/>
<dbReference type="Proteomes" id="UP000277580">
    <property type="component" value="Unassembled WGS sequence"/>
</dbReference>
<feature type="region of interest" description="Disordered" evidence="1">
    <location>
        <begin position="439"/>
        <end position="477"/>
    </location>
</feature>
<dbReference type="OrthoDB" id="4232400at2759"/>
<evidence type="ECO:0000313" key="3">
    <source>
        <dbReference type="Proteomes" id="UP000277580"/>
    </source>
</evidence>
<evidence type="ECO:0000313" key="2">
    <source>
        <dbReference type="EMBL" id="RPB08268.1"/>
    </source>
</evidence>
<accession>A0A3N4KFL8</accession>
<feature type="region of interest" description="Disordered" evidence="1">
    <location>
        <begin position="116"/>
        <end position="206"/>
    </location>
</feature>
<proteinExistence type="predicted"/>
<dbReference type="STRING" id="1392247.A0A3N4KFL8"/>
<organism evidence="2 3">
    <name type="scientific">Morchella conica CCBAS932</name>
    <dbReference type="NCBI Taxonomy" id="1392247"/>
    <lineage>
        <taxon>Eukaryota</taxon>
        <taxon>Fungi</taxon>
        <taxon>Dikarya</taxon>
        <taxon>Ascomycota</taxon>
        <taxon>Pezizomycotina</taxon>
        <taxon>Pezizomycetes</taxon>
        <taxon>Pezizales</taxon>
        <taxon>Morchellaceae</taxon>
        <taxon>Morchella</taxon>
    </lineage>
</organism>
<dbReference type="InParanoid" id="A0A3N4KFL8"/>
<gene>
    <name evidence="2" type="ORF">P167DRAFT_549138</name>
</gene>
<sequence length="547" mass="59559">MADSRRKIAKDGWGSRANFQASYGLGMTREDLAEGNEILDAMRRADTGNSGENDVHKEAESEWVKRNRERYEARGRSELKEAAAAQWAEQYNFTPSGDPEMDMIIAMGLRDMEDDPEFSHMFESGGGISSNLGGPAGDVGATKSKRQLKRERQRERARKDNQEINLAPGSSLPPSLATTYPLSAKDPGGGSRQPAKKNLNEGKRAVHKSVDTLREISLLAPGVARDKLLDWGNAGIGIANKVRGELEEQGLTDESRLDWSGFIEVTRGGLEIVEGLLALPELAGVNSRKLLATITDRLRGAKPVKSWPAWLPDNFTEEKFLKLSKHVCPAPFVSAGPRTPTSKDLPSPVTRLGQGAGTVRGPQGARLSGSCACGRVHSKDPEENARFSQACAKILRVMAGSRDASRTLIDCELLGVTTVQKCQEILCYCRRPLRIGKDSPPPATYRTIRAPSNYHAVSPPSSLSPRAGSPVQDPRDGVPDHITPTPETQAVLRQFLIEKGFTVLPVPTKRICNRCNTTCAPHAMAVHTGYEHLSACGAWFQDPNAQN</sequence>
<protein>
    <submittedName>
        <fullName evidence="2">Uncharacterized protein</fullName>
    </submittedName>
</protein>
<keyword evidence="3" id="KW-1185">Reference proteome</keyword>
<feature type="compositionally biased region" description="Basic and acidic residues" evidence="1">
    <location>
        <begin position="150"/>
        <end position="162"/>
    </location>
</feature>
<evidence type="ECO:0000256" key="1">
    <source>
        <dbReference type="SAM" id="MobiDB-lite"/>
    </source>
</evidence>
<feature type="compositionally biased region" description="Polar residues" evidence="1">
    <location>
        <begin position="172"/>
        <end position="181"/>
    </location>
</feature>
<reference evidence="2 3" key="1">
    <citation type="journal article" date="2018" name="Nat. Ecol. Evol.">
        <title>Pezizomycetes genomes reveal the molecular basis of ectomycorrhizal truffle lifestyle.</title>
        <authorList>
            <person name="Murat C."/>
            <person name="Payen T."/>
            <person name="Noel B."/>
            <person name="Kuo A."/>
            <person name="Morin E."/>
            <person name="Chen J."/>
            <person name="Kohler A."/>
            <person name="Krizsan K."/>
            <person name="Balestrini R."/>
            <person name="Da Silva C."/>
            <person name="Montanini B."/>
            <person name="Hainaut M."/>
            <person name="Levati E."/>
            <person name="Barry K.W."/>
            <person name="Belfiori B."/>
            <person name="Cichocki N."/>
            <person name="Clum A."/>
            <person name="Dockter R.B."/>
            <person name="Fauchery L."/>
            <person name="Guy J."/>
            <person name="Iotti M."/>
            <person name="Le Tacon F."/>
            <person name="Lindquist E.A."/>
            <person name="Lipzen A."/>
            <person name="Malagnac F."/>
            <person name="Mello A."/>
            <person name="Molinier V."/>
            <person name="Miyauchi S."/>
            <person name="Poulain J."/>
            <person name="Riccioni C."/>
            <person name="Rubini A."/>
            <person name="Sitrit Y."/>
            <person name="Splivallo R."/>
            <person name="Traeger S."/>
            <person name="Wang M."/>
            <person name="Zifcakova L."/>
            <person name="Wipf D."/>
            <person name="Zambonelli A."/>
            <person name="Paolocci F."/>
            <person name="Nowrousian M."/>
            <person name="Ottonello S."/>
            <person name="Baldrian P."/>
            <person name="Spatafora J.W."/>
            <person name="Henrissat B."/>
            <person name="Nagy L.G."/>
            <person name="Aury J.M."/>
            <person name="Wincker P."/>
            <person name="Grigoriev I.V."/>
            <person name="Bonfante P."/>
            <person name="Martin F.M."/>
        </authorList>
    </citation>
    <scope>NUCLEOTIDE SEQUENCE [LARGE SCALE GENOMIC DNA]</scope>
    <source>
        <strain evidence="2 3">CCBAS932</strain>
    </source>
</reference>
<name>A0A3N4KFL8_9PEZI</name>
<dbReference type="EMBL" id="ML119166">
    <property type="protein sequence ID" value="RPB08268.1"/>
    <property type="molecule type" value="Genomic_DNA"/>
</dbReference>